<evidence type="ECO:0000313" key="4">
    <source>
        <dbReference type="Proteomes" id="UP000015105"/>
    </source>
</evidence>
<organism evidence="3 4">
    <name type="scientific">Aegilops tauschii subsp. strangulata</name>
    <name type="common">Goatgrass</name>
    <dbReference type="NCBI Taxonomy" id="200361"/>
    <lineage>
        <taxon>Eukaryota</taxon>
        <taxon>Viridiplantae</taxon>
        <taxon>Streptophyta</taxon>
        <taxon>Embryophyta</taxon>
        <taxon>Tracheophyta</taxon>
        <taxon>Spermatophyta</taxon>
        <taxon>Magnoliopsida</taxon>
        <taxon>Liliopsida</taxon>
        <taxon>Poales</taxon>
        <taxon>Poaceae</taxon>
        <taxon>BOP clade</taxon>
        <taxon>Pooideae</taxon>
        <taxon>Triticodae</taxon>
        <taxon>Triticeae</taxon>
        <taxon>Triticinae</taxon>
        <taxon>Aegilops</taxon>
    </lineage>
</organism>
<feature type="region of interest" description="Disordered" evidence="2">
    <location>
        <begin position="172"/>
        <end position="243"/>
    </location>
</feature>
<dbReference type="InterPro" id="IPR036514">
    <property type="entry name" value="SGNH_hydro_sf"/>
</dbReference>
<dbReference type="PANTHER" id="PTHR22835:SF235">
    <property type="entry name" value="OS07G0642200 PROTEIN"/>
    <property type="match status" value="1"/>
</dbReference>
<dbReference type="STRING" id="200361.A0A453AXW7"/>
<reference evidence="4" key="2">
    <citation type="journal article" date="2017" name="Nat. Plants">
        <title>The Aegilops tauschii genome reveals multiple impacts of transposons.</title>
        <authorList>
            <person name="Zhao G."/>
            <person name="Zou C."/>
            <person name="Li K."/>
            <person name="Wang K."/>
            <person name="Li T."/>
            <person name="Gao L."/>
            <person name="Zhang X."/>
            <person name="Wang H."/>
            <person name="Yang Z."/>
            <person name="Liu X."/>
            <person name="Jiang W."/>
            <person name="Mao L."/>
            <person name="Kong X."/>
            <person name="Jiao Y."/>
            <person name="Jia J."/>
        </authorList>
    </citation>
    <scope>NUCLEOTIDE SEQUENCE [LARGE SCALE GENOMIC DNA]</scope>
    <source>
        <strain evidence="4">cv. AL8/78</strain>
    </source>
</reference>
<evidence type="ECO:0008006" key="5">
    <source>
        <dbReference type="Google" id="ProtNLM"/>
    </source>
</evidence>
<reference evidence="3" key="3">
    <citation type="journal article" date="2017" name="Nature">
        <title>Genome sequence of the progenitor of the wheat D genome Aegilops tauschii.</title>
        <authorList>
            <person name="Luo M.C."/>
            <person name="Gu Y.Q."/>
            <person name="Puiu D."/>
            <person name="Wang H."/>
            <person name="Twardziok S.O."/>
            <person name="Deal K.R."/>
            <person name="Huo N."/>
            <person name="Zhu T."/>
            <person name="Wang L."/>
            <person name="Wang Y."/>
            <person name="McGuire P.E."/>
            <person name="Liu S."/>
            <person name="Long H."/>
            <person name="Ramasamy R.K."/>
            <person name="Rodriguez J.C."/>
            <person name="Van S.L."/>
            <person name="Yuan L."/>
            <person name="Wang Z."/>
            <person name="Xia Z."/>
            <person name="Xiao L."/>
            <person name="Anderson O.D."/>
            <person name="Ouyang S."/>
            <person name="Liang Y."/>
            <person name="Zimin A.V."/>
            <person name="Pertea G."/>
            <person name="Qi P."/>
            <person name="Bennetzen J.L."/>
            <person name="Dai X."/>
            <person name="Dawson M.W."/>
            <person name="Muller H.G."/>
            <person name="Kugler K."/>
            <person name="Rivarola-Duarte L."/>
            <person name="Spannagl M."/>
            <person name="Mayer K.F.X."/>
            <person name="Lu F.H."/>
            <person name="Bevan M.W."/>
            <person name="Leroy P."/>
            <person name="Li P."/>
            <person name="You F.M."/>
            <person name="Sun Q."/>
            <person name="Liu Z."/>
            <person name="Lyons E."/>
            <person name="Wicker T."/>
            <person name="Salzberg S.L."/>
            <person name="Devos K.M."/>
            <person name="Dvorak J."/>
        </authorList>
    </citation>
    <scope>NUCLEOTIDE SEQUENCE [LARGE SCALE GENOMIC DNA]</scope>
    <source>
        <strain evidence="3">cv. AL8/78</strain>
    </source>
</reference>
<accession>A0A453AXW7</accession>
<proteinExistence type="inferred from homology"/>
<dbReference type="Proteomes" id="UP000015105">
    <property type="component" value="Chromosome 2D"/>
</dbReference>
<dbReference type="PANTHER" id="PTHR22835">
    <property type="entry name" value="ZINC FINGER FYVE DOMAIN CONTAINING PROTEIN"/>
    <property type="match status" value="1"/>
</dbReference>
<reference evidence="4" key="1">
    <citation type="journal article" date="2014" name="Science">
        <title>Ancient hybridizations among the ancestral genomes of bread wheat.</title>
        <authorList>
            <consortium name="International Wheat Genome Sequencing Consortium,"/>
            <person name="Marcussen T."/>
            <person name="Sandve S.R."/>
            <person name="Heier L."/>
            <person name="Spannagl M."/>
            <person name="Pfeifer M."/>
            <person name="Jakobsen K.S."/>
            <person name="Wulff B.B."/>
            <person name="Steuernagel B."/>
            <person name="Mayer K.F."/>
            <person name="Olsen O.A."/>
        </authorList>
    </citation>
    <scope>NUCLEOTIDE SEQUENCE [LARGE SCALE GENOMIC DNA]</scope>
    <source>
        <strain evidence="4">cv. AL8/78</strain>
    </source>
</reference>
<dbReference type="Gramene" id="AET2Gv20298200.4">
    <property type="protein sequence ID" value="AET2Gv20298200.4"/>
    <property type="gene ID" value="AET2Gv20298200"/>
</dbReference>
<name>A0A453AXW7_AEGTS</name>
<sequence>GGGCDDDSAFAARGGRASCVFGHHGVGVRAGQVKHEQQQLLPASVQLRRLADRHRQLHTLLQGAGLRVAVALRRDLLRPPHRPLVRRPPHRRLHRGEAGVPVLAGVPAGEVAGDEGRLPLRRQLRSGERHGAQPAPLQEEAPQRGPDHPLLLGHPDRVVQESAGGDRLHRRAAAGDHGELAVPGGGDRRQRLQPPLLPEQDARVRPAAGAPGDPLHRALRGGPHQAGSQEHLRAGHLPDGLRPAVPLLLPRRRARRLRLRRLPPVAQRPHRRQQPHAQGQAPRARPRPPRRVHHLRGLLQRGAQPHHQPGGERGRRGDGLHACCGGGGPYNANLTLHCSDPWVVPCPDPAKYVSWDGLHMTEAMYKIMARGMLDGPFAKPSIMSKYNHS</sequence>
<feature type="region of interest" description="Disordered" evidence="2">
    <location>
        <begin position="260"/>
        <end position="291"/>
    </location>
</feature>
<evidence type="ECO:0000313" key="3">
    <source>
        <dbReference type="EnsemblPlants" id="AET2Gv20298200.4"/>
    </source>
</evidence>
<evidence type="ECO:0000256" key="1">
    <source>
        <dbReference type="ARBA" id="ARBA00008668"/>
    </source>
</evidence>
<feature type="region of interest" description="Disordered" evidence="2">
    <location>
        <begin position="127"/>
        <end position="154"/>
    </location>
</feature>
<dbReference type="AlphaFoldDB" id="A0A453AXW7"/>
<dbReference type="EnsemblPlants" id="AET2Gv20298200.4">
    <property type="protein sequence ID" value="AET2Gv20298200.4"/>
    <property type="gene ID" value="AET2Gv20298200"/>
</dbReference>
<dbReference type="Gene3D" id="3.40.50.1110">
    <property type="entry name" value="SGNH hydrolase"/>
    <property type="match status" value="1"/>
</dbReference>
<keyword evidence="4" id="KW-1185">Reference proteome</keyword>
<comment type="similarity">
    <text evidence="1">Belongs to the 'GDSL' lipolytic enzyme family.</text>
</comment>
<reference evidence="3" key="4">
    <citation type="submission" date="2019-03" db="UniProtKB">
        <authorList>
            <consortium name="EnsemblPlants"/>
        </authorList>
    </citation>
    <scope>IDENTIFICATION</scope>
</reference>
<protein>
    <recommendedName>
        <fullName evidence="5">GDSL esterase/lipase</fullName>
    </recommendedName>
</protein>
<reference evidence="3" key="5">
    <citation type="journal article" date="2021" name="G3 (Bethesda)">
        <title>Aegilops tauschii genome assembly Aet v5.0 features greater sequence contiguity and improved annotation.</title>
        <authorList>
            <person name="Wang L."/>
            <person name="Zhu T."/>
            <person name="Rodriguez J.C."/>
            <person name="Deal K.R."/>
            <person name="Dubcovsky J."/>
            <person name="McGuire P.E."/>
            <person name="Lux T."/>
            <person name="Spannagl M."/>
            <person name="Mayer K.F.X."/>
            <person name="Baldrich P."/>
            <person name="Meyers B.C."/>
            <person name="Huo N."/>
            <person name="Gu Y.Q."/>
            <person name="Zhou H."/>
            <person name="Devos K.M."/>
            <person name="Bennetzen J.L."/>
            <person name="Unver T."/>
            <person name="Budak H."/>
            <person name="Gulick P.J."/>
            <person name="Galiba G."/>
            <person name="Kalapos B."/>
            <person name="Nelson D.R."/>
            <person name="Li P."/>
            <person name="You F.M."/>
            <person name="Luo M.C."/>
            <person name="Dvorak J."/>
        </authorList>
    </citation>
    <scope>NUCLEOTIDE SEQUENCE [LARGE SCALE GENOMIC DNA]</scope>
    <source>
        <strain evidence="3">cv. AL8/78</strain>
    </source>
</reference>
<evidence type="ECO:0000256" key="2">
    <source>
        <dbReference type="SAM" id="MobiDB-lite"/>
    </source>
</evidence>